<dbReference type="InterPro" id="IPR006674">
    <property type="entry name" value="HD_domain"/>
</dbReference>
<dbReference type="SUPFAM" id="SSF109604">
    <property type="entry name" value="HD-domain/PDEase-like"/>
    <property type="match status" value="1"/>
</dbReference>
<reference evidence="2 3" key="1">
    <citation type="submission" date="2019-08" db="EMBL/GenBank/DDBJ databases">
        <title>In-depth cultivation of the pig gut microbiome towards novel bacterial diversity and tailored functional studies.</title>
        <authorList>
            <person name="Wylensek D."/>
            <person name="Hitch T.C.A."/>
            <person name="Clavel T."/>
        </authorList>
    </citation>
    <scope>NUCLEOTIDE SEQUENCE [LARGE SCALE GENOMIC DNA]</scope>
    <source>
        <strain evidence="2 3">WCA-MUC-591-APC-4B</strain>
    </source>
</reference>
<sequence length="180" mass="20370">MAGKVVTSYLNKYGKNIVDSPEFEQAMNQRHHLRSSVGMHTMRVVAASVWICYLLKKIHVHTDSESVVKGALCHDLGILDRDDKFDNNKECYREHPVESVEVAKKLLPDLSEKSEEIIRTHMWPVTSELPTCREGVIVSLADKVVAVRDFLSFGESRFTDGESYSAPALQGMENRNRYSA</sequence>
<dbReference type="EMBL" id="VUNA01000003">
    <property type="protein sequence ID" value="MST70175.1"/>
    <property type="molecule type" value="Genomic_DNA"/>
</dbReference>
<keyword evidence="3" id="KW-1185">Reference proteome</keyword>
<dbReference type="Gene3D" id="1.10.3210.10">
    <property type="entry name" value="Hypothetical protein af1432"/>
    <property type="match status" value="1"/>
</dbReference>
<dbReference type="SMART" id="SM00471">
    <property type="entry name" value="HDc"/>
    <property type="match status" value="1"/>
</dbReference>
<accession>A0A6N7XJE2</accession>
<protein>
    <submittedName>
        <fullName evidence="2">HD domain-containing protein</fullName>
    </submittedName>
</protein>
<dbReference type="CDD" id="cd00077">
    <property type="entry name" value="HDc"/>
    <property type="match status" value="1"/>
</dbReference>
<name>A0A6N7XJE2_9FIRM</name>
<evidence type="ECO:0000313" key="2">
    <source>
        <dbReference type="EMBL" id="MST70175.1"/>
    </source>
</evidence>
<proteinExistence type="predicted"/>
<organism evidence="2 3">
    <name type="scientific">Mogibacterium kristiansenii</name>
    <dbReference type="NCBI Taxonomy" id="2606708"/>
    <lineage>
        <taxon>Bacteria</taxon>
        <taxon>Bacillati</taxon>
        <taxon>Bacillota</taxon>
        <taxon>Clostridia</taxon>
        <taxon>Peptostreptococcales</taxon>
        <taxon>Anaerovoracaceae</taxon>
        <taxon>Mogibacterium</taxon>
    </lineage>
</organism>
<dbReference type="AlphaFoldDB" id="A0A6N7XJE2"/>
<dbReference type="InterPro" id="IPR003607">
    <property type="entry name" value="HD/PDEase_dom"/>
</dbReference>
<dbReference type="Proteomes" id="UP000469424">
    <property type="component" value="Unassembled WGS sequence"/>
</dbReference>
<dbReference type="RefSeq" id="WP_154553740.1">
    <property type="nucleotide sequence ID" value="NZ_JAQXUZ010000005.1"/>
</dbReference>
<feature type="domain" description="HD/PDEase" evidence="1">
    <location>
        <begin position="33"/>
        <end position="156"/>
    </location>
</feature>
<comment type="caution">
    <text evidence="2">The sequence shown here is derived from an EMBL/GenBank/DDBJ whole genome shotgun (WGS) entry which is preliminary data.</text>
</comment>
<evidence type="ECO:0000259" key="1">
    <source>
        <dbReference type="SMART" id="SM00471"/>
    </source>
</evidence>
<gene>
    <name evidence="2" type="ORF">FYJ65_02280</name>
</gene>
<dbReference type="Pfam" id="PF01966">
    <property type="entry name" value="HD"/>
    <property type="match status" value="1"/>
</dbReference>
<evidence type="ECO:0000313" key="3">
    <source>
        <dbReference type="Proteomes" id="UP000469424"/>
    </source>
</evidence>